<keyword evidence="3" id="KW-0378">Hydrolase</keyword>
<dbReference type="GO" id="GO:0016747">
    <property type="term" value="F:acyltransferase activity, transferring groups other than amino-acyl groups"/>
    <property type="evidence" value="ECO:0007669"/>
    <property type="project" value="TreeGrafter"/>
</dbReference>
<dbReference type="InterPro" id="IPR002925">
    <property type="entry name" value="Dienelactn_hydro"/>
</dbReference>
<dbReference type="EMBL" id="LR593886">
    <property type="protein sequence ID" value="VTR91196.1"/>
    <property type="molecule type" value="Genomic_DNA"/>
</dbReference>
<proteinExistence type="predicted"/>
<name>A0A6P2CS64_9BACT</name>
<dbReference type="RefSeq" id="WP_232069514.1">
    <property type="nucleotide sequence ID" value="NZ_LR593886.1"/>
</dbReference>
<sequence>MRRHLLVWAVLVAFAVPAAGRDEKSDKLVPKKFEREVKIKVEMDYLLYLPKGYEKGDKDWPLVLFLHGGGETGTDLEKVKIHGPPKLVAAGKEFPFILVSPQTRRFGWDPDTLHALLDEITTKHKVDKDRIYVTGMSMGGMGTWALAASRPDRFAAIVPICGGGNPTDAKKIKNLPIRIFQGGKDPIVRLQTAETMIKALKDAGAVDAELKVYPEAGHDSWTETYEDQKVFEWLLKQKRAAKPAEKDEKVSAKDERLAAPPKGFDTKRDGIERGKIETVEYDSTTVGLKRNAVVYTPPGYSKDKKYPVLYLLHGIGDIETGWTKQGAADVILDNLFADKKLMPMIVVMPNGRAAKDVTQRTPWDKQGPAFEAFEKDLLKDLIPFIEKNYSVKSDRESRALAGLSMGGGQSLNFGLGNLDTFAWVGGFASAPNTKPIGDLVKSPSEAAKKLKLLWVSCGDADFILDVSKRVHASLSELKVPHEWHLSEGKHEWPVWKVDLYYFTPKLFREAQ</sequence>
<reference evidence="3 4" key="1">
    <citation type="submission" date="2019-05" db="EMBL/GenBank/DDBJ databases">
        <authorList>
            <consortium name="Science for Life Laboratories"/>
        </authorList>
    </citation>
    <scope>NUCLEOTIDE SEQUENCE [LARGE SCALE GENOMIC DNA]</scope>
    <source>
        <strain evidence="3">Soil9</strain>
    </source>
</reference>
<dbReference type="InterPro" id="IPR050583">
    <property type="entry name" value="Mycobacterial_A85_antigen"/>
</dbReference>
<keyword evidence="4" id="KW-1185">Reference proteome</keyword>
<dbReference type="Gene3D" id="3.40.50.1820">
    <property type="entry name" value="alpha/beta hydrolase"/>
    <property type="match status" value="2"/>
</dbReference>
<dbReference type="InterPro" id="IPR000801">
    <property type="entry name" value="Esterase-like"/>
</dbReference>
<evidence type="ECO:0000313" key="3">
    <source>
        <dbReference type="EMBL" id="VTR91196.1"/>
    </source>
</evidence>
<evidence type="ECO:0000256" key="1">
    <source>
        <dbReference type="SAM" id="MobiDB-lite"/>
    </source>
</evidence>
<evidence type="ECO:0000259" key="2">
    <source>
        <dbReference type="Pfam" id="PF01738"/>
    </source>
</evidence>
<dbReference type="Pfam" id="PF01738">
    <property type="entry name" value="DLH"/>
    <property type="match status" value="1"/>
</dbReference>
<feature type="region of interest" description="Disordered" evidence="1">
    <location>
        <begin position="244"/>
        <end position="269"/>
    </location>
</feature>
<gene>
    <name evidence="3" type="ORF">SOIL9_65180</name>
</gene>
<dbReference type="Proteomes" id="UP000464178">
    <property type="component" value="Chromosome"/>
</dbReference>
<dbReference type="GO" id="GO:0016787">
    <property type="term" value="F:hydrolase activity"/>
    <property type="evidence" value="ECO:0007669"/>
    <property type="project" value="UniProtKB-KW"/>
</dbReference>
<dbReference type="AlphaFoldDB" id="A0A6P2CS64"/>
<organism evidence="3 4">
    <name type="scientific">Gemmata massiliana</name>
    <dbReference type="NCBI Taxonomy" id="1210884"/>
    <lineage>
        <taxon>Bacteria</taxon>
        <taxon>Pseudomonadati</taxon>
        <taxon>Planctomycetota</taxon>
        <taxon>Planctomycetia</taxon>
        <taxon>Gemmatales</taxon>
        <taxon>Gemmataceae</taxon>
        <taxon>Gemmata</taxon>
    </lineage>
</organism>
<dbReference type="Pfam" id="PF00756">
    <property type="entry name" value="Esterase"/>
    <property type="match status" value="1"/>
</dbReference>
<evidence type="ECO:0000313" key="4">
    <source>
        <dbReference type="Proteomes" id="UP000464178"/>
    </source>
</evidence>
<dbReference type="PANTHER" id="PTHR48098">
    <property type="entry name" value="ENTEROCHELIN ESTERASE-RELATED"/>
    <property type="match status" value="1"/>
</dbReference>
<protein>
    <recommendedName>
        <fullName evidence="2">Dienelactone hydrolase domain-containing protein</fullName>
    </recommendedName>
</protein>
<dbReference type="PANTHER" id="PTHR48098:SF1">
    <property type="entry name" value="DIACYLGLYCEROL ACYLTRANSFERASE_MYCOLYLTRANSFERASE AG85A"/>
    <property type="match status" value="1"/>
</dbReference>
<dbReference type="InterPro" id="IPR029058">
    <property type="entry name" value="AB_hydrolase_fold"/>
</dbReference>
<feature type="domain" description="Dienelactone hydrolase" evidence="2">
    <location>
        <begin position="112"/>
        <end position="219"/>
    </location>
</feature>
<feature type="compositionally biased region" description="Basic and acidic residues" evidence="1">
    <location>
        <begin position="244"/>
        <end position="257"/>
    </location>
</feature>
<dbReference type="SUPFAM" id="SSF53474">
    <property type="entry name" value="alpha/beta-Hydrolases"/>
    <property type="match status" value="2"/>
</dbReference>
<dbReference type="KEGG" id="gms:SOIL9_65180"/>
<accession>A0A6P2CS64</accession>